<evidence type="ECO:0000259" key="5">
    <source>
        <dbReference type="PROSITE" id="PS51766"/>
    </source>
</evidence>
<keyword evidence="1" id="KW-0645">Protease</keyword>
<dbReference type="InterPro" id="IPR036852">
    <property type="entry name" value="Peptidase_S8/S53_dom_sf"/>
</dbReference>
<organism evidence="6 7">
    <name type="scientific">candidate division GN15 bacterium</name>
    <dbReference type="NCBI Taxonomy" id="2072418"/>
    <lineage>
        <taxon>Bacteria</taxon>
        <taxon>candidate division GN15</taxon>
    </lineage>
</organism>
<evidence type="ECO:0000256" key="3">
    <source>
        <dbReference type="ARBA" id="ARBA00022825"/>
    </source>
</evidence>
<accession>A0A855X4W0</accession>
<name>A0A855X4W0_9BACT</name>
<comment type="caution">
    <text evidence="6">The sequence shown here is derived from an EMBL/GenBank/DDBJ whole genome shotgun (WGS) entry which is preliminary data.</text>
</comment>
<evidence type="ECO:0000256" key="2">
    <source>
        <dbReference type="ARBA" id="ARBA00022801"/>
    </source>
</evidence>
<dbReference type="PROSITE" id="PS51766">
    <property type="entry name" value="DOCKERIN"/>
    <property type="match status" value="1"/>
</dbReference>
<evidence type="ECO:0000256" key="4">
    <source>
        <dbReference type="PROSITE-ProRule" id="PRU01240"/>
    </source>
</evidence>
<dbReference type="Gene3D" id="1.10.1330.10">
    <property type="entry name" value="Dockerin domain"/>
    <property type="match status" value="1"/>
</dbReference>
<comment type="similarity">
    <text evidence="4">Belongs to the peptidase S8 family.</text>
</comment>
<evidence type="ECO:0000313" key="7">
    <source>
        <dbReference type="Proteomes" id="UP000250918"/>
    </source>
</evidence>
<dbReference type="PROSITE" id="PS00138">
    <property type="entry name" value="SUBTILASE_SER"/>
    <property type="match status" value="1"/>
</dbReference>
<dbReference type="Pfam" id="PF00082">
    <property type="entry name" value="Peptidase_S8"/>
    <property type="match status" value="1"/>
</dbReference>
<dbReference type="InterPro" id="IPR000209">
    <property type="entry name" value="Peptidase_S8/S53_dom"/>
</dbReference>
<sequence>AAGNKIQDIEPEPHYVRFPARYDSCLAVSAINDADIKYWWSEAGPEIDLAAPTGDACGGEGQWTLDVMGDYGYNPSAFDICGPDDSVVYHCPEGANDADYMCCFGGTSAAAPLVAGVVSLLLSRDSNLTRLQIHDILQQSAQRALEIDSIVNPPETDRGWGRVDAFRAVLSIVHGDVNNSGDVIDLSDLSALVSYLTGGGFVPYPSIRLADINCSGGVINLSDLSALISYLNGGPPPVKPCYKYE</sequence>
<feature type="domain" description="Dockerin" evidence="5">
    <location>
        <begin position="170"/>
        <end position="238"/>
    </location>
</feature>
<dbReference type="PROSITE" id="PS51892">
    <property type="entry name" value="SUBTILASE"/>
    <property type="match status" value="1"/>
</dbReference>
<dbReference type="Proteomes" id="UP000250918">
    <property type="component" value="Unassembled WGS sequence"/>
</dbReference>
<dbReference type="GO" id="GO:0000272">
    <property type="term" value="P:polysaccharide catabolic process"/>
    <property type="evidence" value="ECO:0007669"/>
    <property type="project" value="InterPro"/>
</dbReference>
<comment type="caution">
    <text evidence="4">Lacks conserved residue(s) required for the propagation of feature annotation.</text>
</comment>
<dbReference type="InterPro" id="IPR023828">
    <property type="entry name" value="Peptidase_S8_Ser-AS"/>
</dbReference>
<dbReference type="EMBL" id="PQAP01000011">
    <property type="protein sequence ID" value="PWB75341.1"/>
    <property type="molecule type" value="Genomic_DNA"/>
</dbReference>
<dbReference type="InterPro" id="IPR016134">
    <property type="entry name" value="Dockerin_dom"/>
</dbReference>
<gene>
    <name evidence="6" type="ORF">C3F09_02975</name>
</gene>
<dbReference type="InterPro" id="IPR036439">
    <property type="entry name" value="Dockerin_dom_sf"/>
</dbReference>
<dbReference type="SUPFAM" id="SSF63446">
    <property type="entry name" value="Type I dockerin domain"/>
    <property type="match status" value="1"/>
</dbReference>
<protein>
    <recommendedName>
        <fullName evidence="5">Dockerin domain-containing protein</fullName>
    </recommendedName>
</protein>
<keyword evidence="3" id="KW-0720">Serine protease</keyword>
<dbReference type="Gene3D" id="3.40.50.200">
    <property type="entry name" value="Peptidase S8/S53 domain"/>
    <property type="match status" value="1"/>
</dbReference>
<dbReference type="GO" id="GO:0006508">
    <property type="term" value="P:proteolysis"/>
    <property type="evidence" value="ECO:0007669"/>
    <property type="project" value="UniProtKB-KW"/>
</dbReference>
<evidence type="ECO:0000313" key="6">
    <source>
        <dbReference type="EMBL" id="PWB75341.1"/>
    </source>
</evidence>
<proteinExistence type="inferred from homology"/>
<dbReference type="GO" id="GO:0004252">
    <property type="term" value="F:serine-type endopeptidase activity"/>
    <property type="evidence" value="ECO:0007669"/>
    <property type="project" value="InterPro"/>
</dbReference>
<dbReference type="AlphaFoldDB" id="A0A855X4W0"/>
<reference evidence="6 7" key="1">
    <citation type="journal article" date="2018" name="ISME J.">
        <title>A methanotrophic archaeon couples anaerobic oxidation of methane to Fe(III) reduction.</title>
        <authorList>
            <person name="Cai C."/>
            <person name="Leu A.O."/>
            <person name="Xie G.J."/>
            <person name="Guo J."/>
            <person name="Feng Y."/>
            <person name="Zhao J.X."/>
            <person name="Tyson G.W."/>
            <person name="Yuan Z."/>
            <person name="Hu S."/>
        </authorList>
    </citation>
    <scope>NUCLEOTIDE SEQUENCE [LARGE SCALE GENOMIC DNA]</scope>
    <source>
        <strain evidence="6">FeB_12</strain>
    </source>
</reference>
<feature type="non-terminal residue" evidence="6">
    <location>
        <position position="1"/>
    </location>
</feature>
<dbReference type="SUPFAM" id="SSF52743">
    <property type="entry name" value="Subtilisin-like"/>
    <property type="match status" value="1"/>
</dbReference>
<keyword evidence="2" id="KW-0378">Hydrolase</keyword>
<evidence type="ECO:0000256" key="1">
    <source>
        <dbReference type="ARBA" id="ARBA00022670"/>
    </source>
</evidence>